<dbReference type="EMBL" id="CAJVPT010020694">
    <property type="protein sequence ID" value="CAG8650056.1"/>
    <property type="molecule type" value="Genomic_DNA"/>
</dbReference>
<reference evidence="1" key="1">
    <citation type="submission" date="2021-06" db="EMBL/GenBank/DDBJ databases">
        <authorList>
            <person name="Kallberg Y."/>
            <person name="Tangrot J."/>
            <person name="Rosling A."/>
        </authorList>
    </citation>
    <scope>NUCLEOTIDE SEQUENCE</scope>
    <source>
        <strain evidence="1">CL356</strain>
    </source>
</reference>
<dbReference type="Proteomes" id="UP000789525">
    <property type="component" value="Unassembled WGS sequence"/>
</dbReference>
<keyword evidence="2" id="KW-1185">Reference proteome</keyword>
<gene>
    <name evidence="1" type="ORF">ACOLOM_LOCUS8222</name>
</gene>
<comment type="caution">
    <text evidence="1">The sequence shown here is derived from an EMBL/GenBank/DDBJ whole genome shotgun (WGS) entry which is preliminary data.</text>
</comment>
<accession>A0ACA9NIG9</accession>
<organism evidence="1 2">
    <name type="scientific">Acaulospora colombiana</name>
    <dbReference type="NCBI Taxonomy" id="27376"/>
    <lineage>
        <taxon>Eukaryota</taxon>
        <taxon>Fungi</taxon>
        <taxon>Fungi incertae sedis</taxon>
        <taxon>Mucoromycota</taxon>
        <taxon>Glomeromycotina</taxon>
        <taxon>Glomeromycetes</taxon>
        <taxon>Diversisporales</taxon>
        <taxon>Acaulosporaceae</taxon>
        <taxon>Acaulospora</taxon>
    </lineage>
</organism>
<name>A0ACA9NIG9_9GLOM</name>
<feature type="non-terminal residue" evidence="1">
    <location>
        <position position="1"/>
    </location>
</feature>
<sequence>NITQPRSPAPQWVRCWVGKEPLASDNSSEVTGAPTPVGPMLGRQGAFGIR</sequence>
<protein>
    <submittedName>
        <fullName evidence="1">11945_t:CDS:1</fullName>
    </submittedName>
</protein>
<evidence type="ECO:0000313" key="1">
    <source>
        <dbReference type="EMBL" id="CAG8650056.1"/>
    </source>
</evidence>
<evidence type="ECO:0000313" key="2">
    <source>
        <dbReference type="Proteomes" id="UP000789525"/>
    </source>
</evidence>
<proteinExistence type="predicted"/>